<feature type="modified residue" description="4-aspartylphosphate" evidence="5">
    <location>
        <position position="517"/>
    </location>
</feature>
<dbReference type="Pfam" id="PF02518">
    <property type="entry name" value="HATPase_c"/>
    <property type="match status" value="1"/>
</dbReference>
<dbReference type="InterPro" id="IPR036890">
    <property type="entry name" value="HATPase_C_sf"/>
</dbReference>
<dbReference type="InterPro" id="IPR005467">
    <property type="entry name" value="His_kinase_dom"/>
</dbReference>
<dbReference type="AlphaFoldDB" id="A0A926NRZ9"/>
<keyword evidence="4" id="KW-0902">Two-component regulatory system</keyword>
<evidence type="ECO:0000259" key="9">
    <source>
        <dbReference type="PROSITE" id="PS50110"/>
    </source>
</evidence>
<dbReference type="InterPro" id="IPR004358">
    <property type="entry name" value="Sig_transdc_His_kin-like_C"/>
</dbReference>
<dbReference type="CDD" id="cd16922">
    <property type="entry name" value="HATPase_EvgS-ArcB-TorS-like"/>
    <property type="match status" value="1"/>
</dbReference>
<keyword evidence="6" id="KW-0175">Coiled coil</keyword>
<dbReference type="InterPro" id="IPR011006">
    <property type="entry name" value="CheY-like_superfamily"/>
</dbReference>
<feature type="coiled-coil region" evidence="6">
    <location>
        <begin position="188"/>
        <end position="215"/>
    </location>
</feature>
<feature type="transmembrane region" description="Helical" evidence="7">
    <location>
        <begin position="30"/>
        <end position="51"/>
    </location>
</feature>
<evidence type="ECO:0000256" key="1">
    <source>
        <dbReference type="ARBA" id="ARBA00000085"/>
    </source>
</evidence>
<keyword evidence="11" id="KW-1185">Reference proteome</keyword>
<feature type="transmembrane region" description="Helical" evidence="7">
    <location>
        <begin position="84"/>
        <end position="104"/>
    </location>
</feature>
<comment type="catalytic activity">
    <reaction evidence="1">
        <text>ATP + protein L-histidine = ADP + protein N-phospho-L-histidine.</text>
        <dbReference type="EC" id="2.7.13.3"/>
    </reaction>
</comment>
<dbReference type="PROSITE" id="PS50110">
    <property type="entry name" value="RESPONSE_REGULATORY"/>
    <property type="match status" value="1"/>
</dbReference>
<dbReference type="FunFam" id="3.30.565.10:FF:000010">
    <property type="entry name" value="Sensor histidine kinase RcsC"/>
    <property type="match status" value="1"/>
</dbReference>
<dbReference type="Gene3D" id="1.10.287.130">
    <property type="match status" value="1"/>
</dbReference>
<organism evidence="10 11">
    <name type="scientific">Mucilaginibacter glaciei</name>
    <dbReference type="NCBI Taxonomy" id="2772109"/>
    <lineage>
        <taxon>Bacteria</taxon>
        <taxon>Pseudomonadati</taxon>
        <taxon>Bacteroidota</taxon>
        <taxon>Sphingobacteriia</taxon>
        <taxon>Sphingobacteriales</taxon>
        <taxon>Sphingobacteriaceae</taxon>
        <taxon>Mucilaginibacter</taxon>
    </lineage>
</organism>
<dbReference type="Proteomes" id="UP000619078">
    <property type="component" value="Unassembled WGS sequence"/>
</dbReference>
<keyword evidence="7" id="KW-0472">Membrane</keyword>
<evidence type="ECO:0000256" key="2">
    <source>
        <dbReference type="ARBA" id="ARBA00012438"/>
    </source>
</evidence>
<dbReference type="SUPFAM" id="SSF52172">
    <property type="entry name" value="CheY-like"/>
    <property type="match status" value="1"/>
</dbReference>
<dbReference type="SUPFAM" id="SSF55874">
    <property type="entry name" value="ATPase domain of HSP90 chaperone/DNA topoisomerase II/histidine kinase"/>
    <property type="match status" value="1"/>
</dbReference>
<keyword evidence="7" id="KW-0812">Transmembrane</keyword>
<evidence type="ECO:0000313" key="11">
    <source>
        <dbReference type="Proteomes" id="UP000619078"/>
    </source>
</evidence>
<dbReference type="Pfam" id="PF00072">
    <property type="entry name" value="Response_reg"/>
    <property type="match status" value="1"/>
</dbReference>
<dbReference type="Gene3D" id="3.40.50.2300">
    <property type="match status" value="1"/>
</dbReference>
<gene>
    <name evidence="10" type="ORF">IDJ76_07065</name>
</gene>
<feature type="transmembrane region" description="Helical" evidence="7">
    <location>
        <begin position="132"/>
        <end position="149"/>
    </location>
</feature>
<evidence type="ECO:0000259" key="8">
    <source>
        <dbReference type="PROSITE" id="PS50109"/>
    </source>
</evidence>
<dbReference type="GO" id="GO:0000155">
    <property type="term" value="F:phosphorelay sensor kinase activity"/>
    <property type="evidence" value="ECO:0007669"/>
    <property type="project" value="InterPro"/>
</dbReference>
<evidence type="ECO:0000313" key="10">
    <source>
        <dbReference type="EMBL" id="MBD1392850.1"/>
    </source>
</evidence>
<feature type="transmembrane region" description="Helical" evidence="7">
    <location>
        <begin position="110"/>
        <end position="127"/>
    </location>
</feature>
<evidence type="ECO:0000256" key="4">
    <source>
        <dbReference type="ARBA" id="ARBA00023012"/>
    </source>
</evidence>
<dbReference type="SUPFAM" id="SSF47384">
    <property type="entry name" value="Homodimeric domain of signal transducing histidine kinase"/>
    <property type="match status" value="1"/>
</dbReference>
<protein>
    <recommendedName>
        <fullName evidence="2">histidine kinase</fullName>
        <ecNumber evidence="2">2.7.13.3</ecNumber>
    </recommendedName>
</protein>
<dbReference type="EC" id="2.7.13.3" evidence="2"/>
<evidence type="ECO:0000256" key="3">
    <source>
        <dbReference type="ARBA" id="ARBA00022553"/>
    </source>
</evidence>
<keyword evidence="3 5" id="KW-0597">Phosphoprotein</keyword>
<dbReference type="PRINTS" id="PR00344">
    <property type="entry name" value="BCTRLSENSOR"/>
</dbReference>
<dbReference type="InterPro" id="IPR036097">
    <property type="entry name" value="HisK_dim/P_sf"/>
</dbReference>
<feature type="domain" description="Histidine kinase" evidence="8">
    <location>
        <begin position="225"/>
        <end position="446"/>
    </location>
</feature>
<comment type="caution">
    <text evidence="10">The sequence shown here is derived from an EMBL/GenBank/DDBJ whole genome shotgun (WGS) entry which is preliminary data.</text>
</comment>
<proteinExistence type="predicted"/>
<dbReference type="CDD" id="cd17546">
    <property type="entry name" value="REC_hyHK_CKI1_RcsC-like"/>
    <property type="match status" value="1"/>
</dbReference>
<feature type="transmembrane region" description="Helical" evidence="7">
    <location>
        <begin position="169"/>
        <end position="188"/>
    </location>
</feature>
<dbReference type="Gene3D" id="3.30.565.10">
    <property type="entry name" value="Histidine kinase-like ATPase, C-terminal domain"/>
    <property type="match status" value="1"/>
</dbReference>
<dbReference type="Pfam" id="PF00512">
    <property type="entry name" value="HisKA"/>
    <property type="match status" value="1"/>
</dbReference>
<dbReference type="PROSITE" id="PS50109">
    <property type="entry name" value="HIS_KIN"/>
    <property type="match status" value="1"/>
</dbReference>
<evidence type="ECO:0000256" key="7">
    <source>
        <dbReference type="SAM" id="Phobius"/>
    </source>
</evidence>
<dbReference type="InterPro" id="IPR001789">
    <property type="entry name" value="Sig_transdc_resp-reg_receiver"/>
</dbReference>
<dbReference type="SMART" id="SM00387">
    <property type="entry name" value="HATPase_c"/>
    <property type="match status" value="1"/>
</dbReference>
<dbReference type="CDD" id="cd00082">
    <property type="entry name" value="HisKA"/>
    <property type="match status" value="1"/>
</dbReference>
<evidence type="ECO:0000256" key="5">
    <source>
        <dbReference type="PROSITE-ProRule" id="PRU00169"/>
    </source>
</evidence>
<keyword evidence="7" id="KW-1133">Transmembrane helix</keyword>
<accession>A0A926NRZ9</accession>
<feature type="transmembrane region" description="Helical" evidence="7">
    <location>
        <begin position="57"/>
        <end position="77"/>
    </location>
</feature>
<sequence>MKGSIPFLNFSLRKVLAQEPDSLKRARIKIVFTTLALLILKIVILVPLVFHDLKDHQLYRLLFVFILYIGLTKYLLYKPSRLTLISHAIILTGVLGVWSTLFVFGQRLNLLTIQFVFMVIFVGYYLIDRGFAVIYSSLSIVAVMLYLVMRNRVEWHLDISSQELPSPGFEAIVLMNFATMVLIHYLFYQAFKENVEEKEALNKQLEAIVAETRALADSRSVFLSTMSHELRTPLNAVIGMTNLVKDTASEEQLENLDILEFSAVSLLTLVNDILDYNKSENDKIELELIPVNLAALLHKVCYGLQQRAAEKGFGLVLSIDEQLKEQWVITDPTRLTQIIYNLAGNAIKFTEYGQVTVNAAITNIHSDQLSVEFTITDTGIGIPADRQQAIFDPFVQASADTTRHYGGTGLGLAIVKRLLGLFNTTVQLKSEAGKGSAFSFSVDFELYKGDAKPVPAHPALEISLKGLQILIAEDNPINALLLVKLLSKWHVNTDVAKNGQEAVDKFANGVFDAILMDLHMPIMDGYQATEVIREFTDREKAGVPIIALTASVSHNIYDKIKDAGMNDYLSKPFQSAALYQKLEVLNTAKIGKITSEGIQLDTTSDSMPA</sequence>
<dbReference type="EMBL" id="JACWMX010000002">
    <property type="protein sequence ID" value="MBD1392850.1"/>
    <property type="molecule type" value="Genomic_DNA"/>
</dbReference>
<dbReference type="PANTHER" id="PTHR45339:SF1">
    <property type="entry name" value="HYBRID SIGNAL TRANSDUCTION HISTIDINE KINASE J"/>
    <property type="match status" value="1"/>
</dbReference>
<reference evidence="10" key="1">
    <citation type="submission" date="2020-09" db="EMBL/GenBank/DDBJ databases">
        <title>Novel species of Mucilaginibacter isolated from a glacier on the Tibetan Plateau.</title>
        <authorList>
            <person name="Liu Q."/>
            <person name="Xin Y.-H."/>
        </authorList>
    </citation>
    <scope>NUCLEOTIDE SEQUENCE</scope>
    <source>
        <strain evidence="10">ZB1P21</strain>
    </source>
</reference>
<dbReference type="SMART" id="SM00448">
    <property type="entry name" value="REC"/>
    <property type="match status" value="1"/>
</dbReference>
<dbReference type="InterPro" id="IPR003661">
    <property type="entry name" value="HisK_dim/P_dom"/>
</dbReference>
<dbReference type="SMART" id="SM00388">
    <property type="entry name" value="HisKA"/>
    <property type="match status" value="1"/>
</dbReference>
<dbReference type="RefSeq" id="WP_191162162.1">
    <property type="nucleotide sequence ID" value="NZ_JACWMX010000002.1"/>
</dbReference>
<feature type="domain" description="Response regulatory" evidence="9">
    <location>
        <begin position="468"/>
        <end position="586"/>
    </location>
</feature>
<name>A0A926NRZ9_9SPHI</name>
<dbReference type="PANTHER" id="PTHR45339">
    <property type="entry name" value="HYBRID SIGNAL TRANSDUCTION HISTIDINE KINASE J"/>
    <property type="match status" value="1"/>
</dbReference>
<evidence type="ECO:0000256" key="6">
    <source>
        <dbReference type="SAM" id="Coils"/>
    </source>
</evidence>
<dbReference type="InterPro" id="IPR003594">
    <property type="entry name" value="HATPase_dom"/>
</dbReference>